<feature type="compositionally biased region" description="Acidic residues" evidence="1">
    <location>
        <begin position="103"/>
        <end position="115"/>
    </location>
</feature>
<dbReference type="AlphaFoldDB" id="A0A9N7TZV4"/>
<sequence length="172" mass="19340">MSAGLESSKLLHRSEFRFSRLWVFRSSVLAVVTLNQIYRSSKTFTSSMLAPPQQLCEQWLGSARLPGSSSPLDGSQTDWIIGERGFGHGLMFVKGSGRGREEEGGEEEEDEDEEDEKMKEGEENNSSSPFVFPRWTKTDSQESCQMSAWERDRDECKEAESSSAANNPISRD</sequence>
<organism evidence="2 3">
    <name type="scientific">Pleuronectes platessa</name>
    <name type="common">European plaice</name>
    <dbReference type="NCBI Taxonomy" id="8262"/>
    <lineage>
        <taxon>Eukaryota</taxon>
        <taxon>Metazoa</taxon>
        <taxon>Chordata</taxon>
        <taxon>Craniata</taxon>
        <taxon>Vertebrata</taxon>
        <taxon>Euteleostomi</taxon>
        <taxon>Actinopterygii</taxon>
        <taxon>Neopterygii</taxon>
        <taxon>Teleostei</taxon>
        <taxon>Neoteleostei</taxon>
        <taxon>Acanthomorphata</taxon>
        <taxon>Carangaria</taxon>
        <taxon>Pleuronectiformes</taxon>
        <taxon>Pleuronectoidei</taxon>
        <taxon>Pleuronectidae</taxon>
        <taxon>Pleuronectes</taxon>
    </lineage>
</organism>
<name>A0A9N7TZV4_PLEPL</name>
<dbReference type="Proteomes" id="UP001153269">
    <property type="component" value="Unassembled WGS sequence"/>
</dbReference>
<proteinExistence type="predicted"/>
<feature type="compositionally biased region" description="Polar residues" evidence="1">
    <location>
        <begin position="161"/>
        <end position="172"/>
    </location>
</feature>
<comment type="caution">
    <text evidence="2">The sequence shown here is derived from an EMBL/GenBank/DDBJ whole genome shotgun (WGS) entry which is preliminary data.</text>
</comment>
<evidence type="ECO:0000313" key="2">
    <source>
        <dbReference type="EMBL" id="CAB1420688.1"/>
    </source>
</evidence>
<accession>A0A9N7TZV4</accession>
<feature type="region of interest" description="Disordered" evidence="1">
    <location>
        <begin position="92"/>
        <end position="172"/>
    </location>
</feature>
<feature type="compositionally biased region" description="Basic and acidic residues" evidence="1">
    <location>
        <begin position="149"/>
        <end position="160"/>
    </location>
</feature>
<reference evidence="2" key="1">
    <citation type="submission" date="2020-03" db="EMBL/GenBank/DDBJ databases">
        <authorList>
            <person name="Weist P."/>
        </authorList>
    </citation>
    <scope>NUCLEOTIDE SEQUENCE</scope>
</reference>
<evidence type="ECO:0000313" key="3">
    <source>
        <dbReference type="Proteomes" id="UP001153269"/>
    </source>
</evidence>
<protein>
    <submittedName>
        <fullName evidence="2">Uncharacterized protein</fullName>
    </submittedName>
</protein>
<gene>
    <name evidence="2" type="ORF">PLEPLA_LOCUS8563</name>
</gene>
<dbReference type="EMBL" id="CADEAL010000473">
    <property type="protein sequence ID" value="CAB1420688.1"/>
    <property type="molecule type" value="Genomic_DNA"/>
</dbReference>
<keyword evidence="3" id="KW-1185">Reference proteome</keyword>
<evidence type="ECO:0000256" key="1">
    <source>
        <dbReference type="SAM" id="MobiDB-lite"/>
    </source>
</evidence>